<evidence type="ECO:0000313" key="8">
    <source>
        <dbReference type="EMBL" id="KAF5740566.1"/>
    </source>
</evidence>
<evidence type="ECO:0000256" key="7">
    <source>
        <dbReference type="SAM" id="MobiDB-lite"/>
    </source>
</evidence>
<keyword evidence="4 5" id="KW-0287">Flowering</keyword>
<proteinExistence type="inferred from homology"/>
<dbReference type="OrthoDB" id="1166041at2759"/>
<evidence type="ECO:0000256" key="5">
    <source>
        <dbReference type="RuleBase" id="RU364012"/>
    </source>
</evidence>
<dbReference type="InParanoid" id="A0A7J7D3C6"/>
<dbReference type="Proteomes" id="UP000593562">
    <property type="component" value="Unassembled WGS sequence"/>
</dbReference>
<feature type="compositionally biased region" description="Low complexity" evidence="7">
    <location>
        <begin position="548"/>
        <end position="561"/>
    </location>
</feature>
<dbReference type="PANTHER" id="PTHR31791:SF60">
    <property type="entry name" value="FRIGIDA-LIKE PROTEIN 5"/>
    <property type="match status" value="1"/>
</dbReference>
<evidence type="ECO:0000256" key="2">
    <source>
        <dbReference type="ARBA" id="ARBA00022473"/>
    </source>
</evidence>
<feature type="region of interest" description="Disordered" evidence="7">
    <location>
        <begin position="466"/>
        <end position="493"/>
    </location>
</feature>
<dbReference type="GO" id="GO:0030154">
    <property type="term" value="P:cell differentiation"/>
    <property type="evidence" value="ECO:0007669"/>
    <property type="project" value="UniProtKB-KW"/>
</dbReference>
<dbReference type="InterPro" id="IPR012474">
    <property type="entry name" value="Frigida"/>
</dbReference>
<accession>A0A7J7D3C6</accession>
<keyword evidence="2 5" id="KW-0217">Developmental protein</keyword>
<keyword evidence="3 5" id="KW-0221">Differentiation</keyword>
<feature type="compositionally biased region" description="Polar residues" evidence="7">
    <location>
        <begin position="885"/>
        <end position="898"/>
    </location>
</feature>
<evidence type="ECO:0000256" key="4">
    <source>
        <dbReference type="ARBA" id="ARBA00023089"/>
    </source>
</evidence>
<comment type="caution">
    <text evidence="8">The sequence shown here is derived from an EMBL/GenBank/DDBJ whole genome shotgun (WGS) entry which is preliminary data.</text>
</comment>
<feature type="coiled-coil region" evidence="6">
    <location>
        <begin position="210"/>
        <end position="258"/>
    </location>
</feature>
<evidence type="ECO:0000313" key="9">
    <source>
        <dbReference type="Proteomes" id="UP000593562"/>
    </source>
</evidence>
<sequence>MEEETVSMELRHAEFSQHSIRETLDELHNKASSVLLFTLQWKDLEQHFVRIRDSIESGAREVQTIKDSLNVALESIDLRLQEVEAKEKELERIKEAVEERFRQIEVLETEFGLKRRRDVEERSREIERTEESAREVDKAMMEVEEKLGETGGKEERLQGISKTIEERCGEMKGIESDMKERMGEFEVKEKEFEDRVREFGLIQKRFEERSRVHEQKEQQYEKRLKELESKEKQFEERCQDLELKEKQFEKRCKAFKAKEEPIGESKSINRKFAESPEPGNRDMNSIDGSMDANLHFYVTMDGKALQIFLNERWKEHDVMRSEVFVALQMSSNPAKLVLDAMQGFYPPHLKKEGKEFEGNVVMQSCILLLEQLMEISPPIRPNLREEAMQLAFDWITKMRVDVEHSSQVLGFLLLLTSYGLASAFDSDELLSYMEIVSQHSQAPELLRVLGLTDKIPVASTSASTLVPSQTISPASDPLSKAPLQHQSSSNCPGNVDTDEDPLNLIGGTVSSVPSVQPTCLPPTILSTGQDPSHLKIVQPTPCNSRSDSTLTLSSPTSEPEPNYFPVDVEGKGLRLILSEKENDDLTRDKVSAALQHSVDPAKLVLDVVKGEGFKFDVSKERCILLLEQLRKLSPLIKPHVKEEALKFANSWKENLLKQDQLEVVCVLHFLATYGLASSVNGNELLGPLGAGFWVKMGPNLREVIGLADLTENYIRSLIEKNQRLEAIKVIHAVEMIDKFPLVIMLKDHLNYIKNKAKISCKTRKIAGAINNQISQLRDVTKCILQYKLESQISVKAVEEQILQLEKQIAKEPQDLEESKLKREASTKSESLQKKCKQQQSTASTTAPVVSSTSGPPSITASASTIRRLKLRQKKRKKSKYPCPTPSQHSQLPAGQTPSHPHLWHAGGAPPHNYHHPAGPFGYAGTSDWERSARPHNFPVNVHPRSYYEHVRPHCPQNGTRVPSPDMLLPFGRF</sequence>
<feature type="region of interest" description="Disordered" evidence="7">
    <location>
        <begin position="812"/>
        <end position="918"/>
    </location>
</feature>
<comment type="similarity">
    <text evidence="1 5">Belongs to the Frigida family.</text>
</comment>
<feature type="compositionally biased region" description="Low complexity" evidence="7">
    <location>
        <begin position="840"/>
        <end position="857"/>
    </location>
</feature>
<feature type="region of interest" description="Disordered" evidence="7">
    <location>
        <begin position="539"/>
        <end position="562"/>
    </location>
</feature>
<gene>
    <name evidence="8" type="ORF">HS088_TW11G00640</name>
</gene>
<dbReference type="PANTHER" id="PTHR31791">
    <property type="entry name" value="FRIGIDA-LIKE PROTEIN 3-RELATED"/>
    <property type="match status" value="1"/>
</dbReference>
<organism evidence="8 9">
    <name type="scientific">Tripterygium wilfordii</name>
    <name type="common">Thunder God vine</name>
    <dbReference type="NCBI Taxonomy" id="458696"/>
    <lineage>
        <taxon>Eukaryota</taxon>
        <taxon>Viridiplantae</taxon>
        <taxon>Streptophyta</taxon>
        <taxon>Embryophyta</taxon>
        <taxon>Tracheophyta</taxon>
        <taxon>Spermatophyta</taxon>
        <taxon>Magnoliopsida</taxon>
        <taxon>eudicotyledons</taxon>
        <taxon>Gunneridae</taxon>
        <taxon>Pentapetalae</taxon>
        <taxon>rosids</taxon>
        <taxon>fabids</taxon>
        <taxon>Celastrales</taxon>
        <taxon>Celastraceae</taxon>
        <taxon>Tripterygium</taxon>
    </lineage>
</organism>
<keyword evidence="6" id="KW-0175">Coiled coil</keyword>
<name>A0A7J7D3C6_TRIWF</name>
<feature type="coiled-coil region" evidence="6">
    <location>
        <begin position="66"/>
        <end position="146"/>
    </location>
</feature>
<dbReference type="EMBL" id="JAAARO010000011">
    <property type="protein sequence ID" value="KAF5740566.1"/>
    <property type="molecule type" value="Genomic_DNA"/>
</dbReference>
<reference evidence="8 9" key="1">
    <citation type="journal article" date="2020" name="Nat. Commun.">
        <title>Genome of Tripterygium wilfordii and identification of cytochrome P450 involved in triptolide biosynthesis.</title>
        <authorList>
            <person name="Tu L."/>
            <person name="Su P."/>
            <person name="Zhang Z."/>
            <person name="Gao L."/>
            <person name="Wang J."/>
            <person name="Hu T."/>
            <person name="Zhou J."/>
            <person name="Zhang Y."/>
            <person name="Zhao Y."/>
            <person name="Liu Y."/>
            <person name="Song Y."/>
            <person name="Tong Y."/>
            <person name="Lu Y."/>
            <person name="Yang J."/>
            <person name="Xu C."/>
            <person name="Jia M."/>
            <person name="Peters R.J."/>
            <person name="Huang L."/>
            <person name="Gao W."/>
        </authorList>
    </citation>
    <scope>NUCLEOTIDE SEQUENCE [LARGE SCALE GENOMIC DNA]</scope>
    <source>
        <strain evidence="9">cv. XIE 37</strain>
        <tissue evidence="8">Leaf</tissue>
    </source>
</reference>
<dbReference type="Pfam" id="PF07899">
    <property type="entry name" value="Frigida"/>
    <property type="match status" value="2"/>
</dbReference>
<feature type="compositionally biased region" description="Basic and acidic residues" evidence="7">
    <location>
        <begin position="812"/>
        <end position="832"/>
    </location>
</feature>
<evidence type="ECO:0000256" key="3">
    <source>
        <dbReference type="ARBA" id="ARBA00022782"/>
    </source>
</evidence>
<protein>
    <recommendedName>
        <fullName evidence="5">FRIGIDA-like protein</fullName>
    </recommendedName>
</protein>
<evidence type="ECO:0000256" key="6">
    <source>
        <dbReference type="SAM" id="Coils"/>
    </source>
</evidence>
<dbReference type="AlphaFoldDB" id="A0A7J7D3C6"/>
<feature type="compositionally biased region" description="Basic residues" evidence="7">
    <location>
        <begin position="866"/>
        <end position="879"/>
    </location>
</feature>
<evidence type="ECO:0000256" key="1">
    <source>
        <dbReference type="ARBA" id="ARBA00008956"/>
    </source>
</evidence>
<keyword evidence="9" id="KW-1185">Reference proteome</keyword>
<dbReference type="GO" id="GO:0009908">
    <property type="term" value="P:flower development"/>
    <property type="evidence" value="ECO:0007669"/>
    <property type="project" value="UniProtKB-KW"/>
</dbReference>
<dbReference type="FunCoup" id="A0A7J7D3C6">
    <property type="interactions" value="13"/>
</dbReference>